<dbReference type="PANTHER" id="PTHR12835:SF5">
    <property type="entry name" value="BIOTIN--PROTEIN LIGASE"/>
    <property type="match status" value="1"/>
</dbReference>
<dbReference type="PROSITE" id="PS51733">
    <property type="entry name" value="BPL_LPL_CATALYTIC"/>
    <property type="match status" value="1"/>
</dbReference>
<reference evidence="5 6" key="1">
    <citation type="submission" date="2014-06" db="EMBL/GenBank/DDBJ databases">
        <title>Helicobacter pullorum isolates in fresh chicken meat - phenotypic and genotypic features.</title>
        <authorList>
            <person name="Borges V."/>
            <person name="Santos A."/>
            <person name="Correia C.B."/>
            <person name="Saraiva M."/>
            <person name="Menard A."/>
            <person name="Vieira L."/>
            <person name="Sampaio D.A."/>
            <person name="Gomes J.P."/>
            <person name="Oleastro M."/>
        </authorList>
    </citation>
    <scope>NUCLEOTIDE SEQUENCE [LARGE SCALE GENOMIC DNA]</scope>
    <source>
        <strain evidence="4 6">229334/12</strain>
        <strain evidence="3 5">229336/12</strain>
    </source>
</reference>
<evidence type="ECO:0000313" key="6">
    <source>
        <dbReference type="Proteomes" id="UP000037997"/>
    </source>
</evidence>
<dbReference type="NCBIfam" id="NF006294">
    <property type="entry name" value="PRK08477.1"/>
    <property type="match status" value="1"/>
</dbReference>
<dbReference type="AlphaFoldDB" id="A0A0N1E7L6"/>
<dbReference type="Proteomes" id="UP000037800">
    <property type="component" value="Unassembled WGS sequence"/>
</dbReference>
<dbReference type="NCBIfam" id="TIGR00121">
    <property type="entry name" value="birA_ligase"/>
    <property type="match status" value="1"/>
</dbReference>
<dbReference type="EMBL" id="JNUR01000007">
    <property type="protein sequence ID" value="KPH51184.1"/>
    <property type="molecule type" value="Genomic_DNA"/>
</dbReference>
<protein>
    <submittedName>
        <fullName evidence="4">Biotin--protein ligase</fullName>
    </submittedName>
</protein>
<name>A0A0N1E7L6_9HELI</name>
<dbReference type="InterPro" id="IPR004143">
    <property type="entry name" value="BPL_LPL_catalytic"/>
</dbReference>
<evidence type="ECO:0000256" key="1">
    <source>
        <dbReference type="ARBA" id="ARBA00022598"/>
    </source>
</evidence>
<evidence type="ECO:0000259" key="2">
    <source>
        <dbReference type="PROSITE" id="PS51733"/>
    </source>
</evidence>
<dbReference type="SUPFAM" id="SSF55681">
    <property type="entry name" value="Class II aaRS and biotin synthetases"/>
    <property type="match status" value="1"/>
</dbReference>
<feature type="domain" description="BPL/LPL catalytic" evidence="2">
    <location>
        <begin position="1"/>
        <end position="179"/>
    </location>
</feature>
<sequence length="210" mass="24138">MKVIVFEELPSTHLFLAEKIKNQEILPPVLVLTHHQSNGIGSRGNVWNEVKKGLYFSFALYEEDLPEDLALESVSIYFGYIFKEVLAKNGSKVCLKWPNDLYLGQKKIGGILCTKIKNVILVGIGLNLNAGCSEFGDLDIEISREEIINDFIKEIKKYTWKQIFSKYKLEFFQNFNYSFHHKGKLISLKEAQLLEDGSILLKGERIYSLR</sequence>
<dbReference type="RefSeq" id="WP_054197733.1">
    <property type="nucleotide sequence ID" value="NZ_JNOC01000017.1"/>
</dbReference>
<evidence type="ECO:0000313" key="5">
    <source>
        <dbReference type="Proteomes" id="UP000037800"/>
    </source>
</evidence>
<organism evidence="4 6">
    <name type="scientific">Helicobacter pullorum</name>
    <dbReference type="NCBI Taxonomy" id="35818"/>
    <lineage>
        <taxon>Bacteria</taxon>
        <taxon>Pseudomonadati</taxon>
        <taxon>Campylobacterota</taxon>
        <taxon>Epsilonproteobacteria</taxon>
        <taxon>Campylobacterales</taxon>
        <taxon>Helicobacteraceae</taxon>
        <taxon>Helicobacter</taxon>
    </lineage>
</organism>
<dbReference type="EMBL" id="JNOC01000017">
    <property type="protein sequence ID" value="KPH56127.1"/>
    <property type="molecule type" value="Genomic_DNA"/>
</dbReference>
<dbReference type="InterPro" id="IPR004408">
    <property type="entry name" value="Biotin_CoA_COase_ligase"/>
</dbReference>
<gene>
    <name evidence="4" type="ORF">HPU229334_03525</name>
    <name evidence="3" type="ORF">HPU229336_08995</name>
</gene>
<dbReference type="STRING" id="35818.HPU229336_08995"/>
<dbReference type="Pfam" id="PF03099">
    <property type="entry name" value="BPL_LplA_LipB"/>
    <property type="match status" value="1"/>
</dbReference>
<proteinExistence type="predicted"/>
<dbReference type="Proteomes" id="UP000037997">
    <property type="component" value="Unassembled WGS sequence"/>
</dbReference>
<evidence type="ECO:0000313" key="4">
    <source>
        <dbReference type="EMBL" id="KPH56127.1"/>
    </source>
</evidence>
<dbReference type="PANTHER" id="PTHR12835">
    <property type="entry name" value="BIOTIN PROTEIN LIGASE"/>
    <property type="match status" value="1"/>
</dbReference>
<evidence type="ECO:0000313" key="3">
    <source>
        <dbReference type="EMBL" id="KPH51184.1"/>
    </source>
</evidence>
<accession>A0A0N1E7L6</accession>
<comment type="caution">
    <text evidence="4">The sequence shown here is derived from an EMBL/GenBank/DDBJ whole genome shotgun (WGS) entry which is preliminary data.</text>
</comment>
<dbReference type="InterPro" id="IPR045864">
    <property type="entry name" value="aa-tRNA-synth_II/BPL/LPL"/>
</dbReference>
<dbReference type="GO" id="GO:0005737">
    <property type="term" value="C:cytoplasm"/>
    <property type="evidence" value="ECO:0007669"/>
    <property type="project" value="TreeGrafter"/>
</dbReference>
<dbReference type="Gene3D" id="3.30.930.10">
    <property type="entry name" value="Bira Bifunctional Protein, Domain 2"/>
    <property type="match status" value="1"/>
</dbReference>
<dbReference type="PATRIC" id="fig|35818.10.peg.1777"/>
<keyword evidence="1 4" id="KW-0436">Ligase</keyword>
<dbReference type="GO" id="GO:0004077">
    <property type="term" value="F:biotin--[biotin carboxyl-carrier protein] ligase activity"/>
    <property type="evidence" value="ECO:0007669"/>
    <property type="project" value="InterPro"/>
</dbReference>